<evidence type="ECO:0000256" key="14">
    <source>
        <dbReference type="ARBA" id="ARBA00074068"/>
    </source>
</evidence>
<evidence type="ECO:0000256" key="2">
    <source>
        <dbReference type="ARBA" id="ARBA00001946"/>
    </source>
</evidence>
<dbReference type="InterPro" id="IPR000760">
    <property type="entry name" value="Inositol_monophosphatase-like"/>
</dbReference>
<keyword evidence="8 15" id="KW-0479">Metal-binding</keyword>
<comment type="pathway">
    <text evidence="4">Polyol metabolism; myo-inositol biosynthesis; myo-inositol from D-glucose 6-phosphate: step 2/2.</text>
</comment>
<dbReference type="Gene3D" id="3.30.540.10">
    <property type="entry name" value="Fructose-1,6-Bisphosphatase, subunit A, domain 1"/>
    <property type="match status" value="1"/>
</dbReference>
<accession>A0A423TIS8</accession>
<evidence type="ECO:0000256" key="13">
    <source>
        <dbReference type="ARBA" id="ARBA00042119"/>
    </source>
</evidence>
<dbReference type="GO" id="GO:0052834">
    <property type="term" value="F:inositol monophosphate phosphatase activity"/>
    <property type="evidence" value="ECO:0007669"/>
    <property type="project" value="UniProtKB-EC"/>
</dbReference>
<keyword evidence="17" id="KW-1185">Reference proteome</keyword>
<feature type="binding site" evidence="15">
    <location>
        <position position="318"/>
    </location>
    <ligand>
        <name>Mg(2+)</name>
        <dbReference type="ChEBI" id="CHEBI:18420"/>
        <label>1</label>
        <note>catalytic</note>
    </ligand>
</feature>
<keyword evidence="9" id="KW-0378">Hydrolase</keyword>
<dbReference type="FunFam" id="3.40.190.80:FF:000007">
    <property type="entry name" value="Blast:Putative inositol monophosphatase 3"/>
    <property type="match status" value="1"/>
</dbReference>
<reference evidence="16 17" key="1">
    <citation type="submission" date="2018-04" db="EMBL/GenBank/DDBJ databases">
        <authorList>
            <person name="Zhang X."/>
            <person name="Yuan J."/>
            <person name="Li F."/>
            <person name="Xiang J."/>
        </authorList>
    </citation>
    <scope>NUCLEOTIDE SEQUENCE [LARGE SCALE GENOMIC DNA]</scope>
    <source>
        <tissue evidence="16">Muscle</tissue>
    </source>
</reference>
<dbReference type="Pfam" id="PF00459">
    <property type="entry name" value="Inositol_P"/>
    <property type="match status" value="1"/>
</dbReference>
<name>A0A423TIS8_PENVA</name>
<evidence type="ECO:0000256" key="8">
    <source>
        <dbReference type="ARBA" id="ARBA00022723"/>
    </source>
</evidence>
<dbReference type="OrthoDB" id="74460at2759"/>
<protein>
    <recommendedName>
        <fullName evidence="14">Putative inositol monophosphatase 3</fullName>
        <ecNumber evidence="6">3.1.3.25</ecNumber>
    </recommendedName>
    <alternativeName>
        <fullName evidence="13">Myo-inositol monophosphatase A3</fullName>
    </alternativeName>
</protein>
<evidence type="ECO:0000256" key="10">
    <source>
        <dbReference type="ARBA" id="ARBA00022842"/>
    </source>
</evidence>
<feature type="binding site" evidence="15">
    <location>
        <position position="151"/>
    </location>
    <ligand>
        <name>Mg(2+)</name>
        <dbReference type="ChEBI" id="CHEBI:18420"/>
        <label>1</label>
        <note>catalytic</note>
    </ligand>
</feature>
<keyword evidence="12" id="KW-0472">Membrane</keyword>
<evidence type="ECO:0000256" key="4">
    <source>
        <dbReference type="ARBA" id="ARBA00005152"/>
    </source>
</evidence>
<dbReference type="GO" id="GO:0016020">
    <property type="term" value="C:membrane"/>
    <property type="evidence" value="ECO:0007669"/>
    <property type="project" value="UniProtKB-SubCell"/>
</dbReference>
<reference evidence="16 17" key="2">
    <citation type="submission" date="2019-01" db="EMBL/GenBank/DDBJ databases">
        <title>The decoding of complex shrimp genome reveals the adaptation for benthos swimmer, frequently molting mechanism and breeding impact on genome.</title>
        <authorList>
            <person name="Sun Y."/>
            <person name="Gao Y."/>
            <person name="Yu Y."/>
        </authorList>
    </citation>
    <scope>NUCLEOTIDE SEQUENCE [LARGE SCALE GENOMIC DNA]</scope>
    <source>
        <tissue evidence="16">Muscle</tissue>
    </source>
</reference>
<gene>
    <name evidence="16" type="ORF">C7M84_005128</name>
</gene>
<sequence>MLELDNLKVDDVSSPTIIRSKLSNRIAAIMNLGASVRINKLGVSIIGGVLLMVVLVYRNSGSSEGAEMSLEMAQTGARVSLKKLLAAAIDAADRGGKIVYQIREEATLHEQSKGKTKEGANDPVTDGDIKSHMAMFNSIKNAFPGVEVISEEHVNSDVNQQAVAPAATSNEEVNSVITDDLTVPIEDVRVWIDPLDATQEYTENLRQYVTTMVCVAVKGLATIGVINKPFSNFIAWGWTGHGVSPKLHISKDQTGPKDDIAHIIVSRSHTGDVEVVAKSAFGDKTNITQAGGAGFKTLAVIQGDADAYVHSTAIKKWDLCAGNAILNALQGKMTTLDGASIDYSSREMYKNEGGLLATLYNHDMYLEKLKVLKSTKSH</sequence>
<dbReference type="GO" id="GO:0005794">
    <property type="term" value="C:Golgi apparatus"/>
    <property type="evidence" value="ECO:0007669"/>
    <property type="project" value="UniProtKB-ARBA"/>
</dbReference>
<keyword evidence="10 15" id="KW-0460">Magnesium</keyword>
<evidence type="ECO:0000313" key="17">
    <source>
        <dbReference type="Proteomes" id="UP000283509"/>
    </source>
</evidence>
<evidence type="ECO:0000256" key="1">
    <source>
        <dbReference type="ARBA" id="ARBA00001033"/>
    </source>
</evidence>
<dbReference type="GO" id="GO:0046872">
    <property type="term" value="F:metal ion binding"/>
    <property type="evidence" value="ECO:0007669"/>
    <property type="project" value="UniProtKB-KW"/>
</dbReference>
<comment type="catalytic activity">
    <reaction evidence="1">
        <text>a myo-inositol phosphate + H2O = myo-inositol + phosphate</text>
        <dbReference type="Rhea" id="RHEA:24056"/>
        <dbReference type="ChEBI" id="CHEBI:15377"/>
        <dbReference type="ChEBI" id="CHEBI:17268"/>
        <dbReference type="ChEBI" id="CHEBI:43474"/>
        <dbReference type="ChEBI" id="CHEBI:84139"/>
        <dbReference type="EC" id="3.1.3.25"/>
    </reaction>
</comment>
<evidence type="ECO:0000256" key="7">
    <source>
        <dbReference type="ARBA" id="ARBA00022692"/>
    </source>
</evidence>
<dbReference type="FunFam" id="3.30.540.10:FF:000012">
    <property type="entry name" value="Blast:Putative inositol monophosphatase 3"/>
    <property type="match status" value="1"/>
</dbReference>
<comment type="similarity">
    <text evidence="5">Belongs to the inositol monophosphatase superfamily.</text>
</comment>
<dbReference type="Gene3D" id="3.40.190.80">
    <property type="match status" value="1"/>
</dbReference>
<keyword evidence="11" id="KW-1133">Transmembrane helix</keyword>
<proteinExistence type="inferred from homology"/>
<dbReference type="AlphaFoldDB" id="A0A423TIS8"/>
<evidence type="ECO:0000256" key="3">
    <source>
        <dbReference type="ARBA" id="ARBA00004167"/>
    </source>
</evidence>
<dbReference type="PANTHER" id="PTHR43028">
    <property type="entry name" value="3'(2'),5'-BISPHOSPHATE NUCLEOTIDASE 1"/>
    <property type="match status" value="1"/>
</dbReference>
<evidence type="ECO:0000256" key="5">
    <source>
        <dbReference type="ARBA" id="ARBA00009759"/>
    </source>
</evidence>
<dbReference type="SUPFAM" id="SSF56655">
    <property type="entry name" value="Carbohydrate phosphatase"/>
    <property type="match status" value="1"/>
</dbReference>
<evidence type="ECO:0000256" key="11">
    <source>
        <dbReference type="ARBA" id="ARBA00022989"/>
    </source>
</evidence>
<dbReference type="PANTHER" id="PTHR43028:SF4">
    <property type="entry name" value="INOSITOL MONOPHOSPHATASE 3"/>
    <property type="match status" value="1"/>
</dbReference>
<feature type="binding site" evidence="15">
    <location>
        <position position="195"/>
    </location>
    <ligand>
        <name>Mg(2+)</name>
        <dbReference type="ChEBI" id="CHEBI:18420"/>
        <label>1</label>
        <note>catalytic</note>
    </ligand>
</feature>
<keyword evidence="7" id="KW-0812">Transmembrane</keyword>
<dbReference type="EC" id="3.1.3.25" evidence="6"/>
<comment type="caution">
    <text evidence="16">The sequence shown here is derived from an EMBL/GenBank/DDBJ whole genome shotgun (WGS) entry which is preliminary data.</text>
</comment>
<dbReference type="InterPro" id="IPR050725">
    <property type="entry name" value="CysQ/Inositol_MonoPase"/>
</dbReference>
<dbReference type="STRING" id="6689.A0A423TIS8"/>
<evidence type="ECO:0000256" key="9">
    <source>
        <dbReference type="ARBA" id="ARBA00022801"/>
    </source>
</evidence>
<evidence type="ECO:0000256" key="6">
    <source>
        <dbReference type="ARBA" id="ARBA00013106"/>
    </source>
</evidence>
<evidence type="ECO:0000256" key="12">
    <source>
        <dbReference type="ARBA" id="ARBA00023136"/>
    </source>
</evidence>
<feature type="binding site" evidence="15">
    <location>
        <position position="196"/>
    </location>
    <ligand>
        <name>Mg(2+)</name>
        <dbReference type="ChEBI" id="CHEBI:18420"/>
        <label>1</label>
        <note>catalytic</note>
    </ligand>
</feature>
<dbReference type="EMBL" id="QCYY01001676">
    <property type="protein sequence ID" value="ROT76287.1"/>
    <property type="molecule type" value="Genomic_DNA"/>
</dbReference>
<evidence type="ECO:0000256" key="15">
    <source>
        <dbReference type="PIRSR" id="PIRSR600760-2"/>
    </source>
</evidence>
<dbReference type="Proteomes" id="UP000283509">
    <property type="component" value="Unassembled WGS sequence"/>
</dbReference>
<dbReference type="GO" id="GO:0008254">
    <property type="term" value="F:3'-nucleotidase activity"/>
    <property type="evidence" value="ECO:0007669"/>
    <property type="project" value="TreeGrafter"/>
</dbReference>
<organism evidence="16 17">
    <name type="scientific">Penaeus vannamei</name>
    <name type="common">Whiteleg shrimp</name>
    <name type="synonym">Litopenaeus vannamei</name>
    <dbReference type="NCBI Taxonomy" id="6689"/>
    <lineage>
        <taxon>Eukaryota</taxon>
        <taxon>Metazoa</taxon>
        <taxon>Ecdysozoa</taxon>
        <taxon>Arthropoda</taxon>
        <taxon>Crustacea</taxon>
        <taxon>Multicrustacea</taxon>
        <taxon>Malacostraca</taxon>
        <taxon>Eumalacostraca</taxon>
        <taxon>Eucarida</taxon>
        <taxon>Decapoda</taxon>
        <taxon>Dendrobranchiata</taxon>
        <taxon>Penaeoidea</taxon>
        <taxon>Penaeidae</taxon>
        <taxon>Penaeus</taxon>
    </lineage>
</organism>
<comment type="cofactor">
    <cofactor evidence="2 15">
        <name>Mg(2+)</name>
        <dbReference type="ChEBI" id="CHEBI:18420"/>
    </cofactor>
</comment>
<evidence type="ECO:0000313" key="16">
    <source>
        <dbReference type="EMBL" id="ROT76287.1"/>
    </source>
</evidence>
<comment type="subcellular location">
    <subcellularLocation>
        <location evidence="3">Membrane</location>
        <topology evidence="3">Single-pass membrane protein</topology>
    </subcellularLocation>
</comment>
<feature type="binding site" evidence="15">
    <location>
        <position position="193"/>
    </location>
    <ligand>
        <name>Mg(2+)</name>
        <dbReference type="ChEBI" id="CHEBI:18420"/>
        <label>1</label>
        <note>catalytic</note>
    </ligand>
</feature>